<feature type="domain" description="SnoaL-like" evidence="1">
    <location>
        <begin position="7"/>
        <end position="105"/>
    </location>
</feature>
<keyword evidence="3" id="KW-1185">Reference proteome</keyword>
<dbReference type="SUPFAM" id="SSF54427">
    <property type="entry name" value="NTF2-like"/>
    <property type="match status" value="1"/>
</dbReference>
<dbReference type="Gene3D" id="3.10.450.50">
    <property type="match status" value="1"/>
</dbReference>
<organism evidence="2 3">
    <name type="scientific">Flavobacterium succinicans</name>
    <dbReference type="NCBI Taxonomy" id="29536"/>
    <lineage>
        <taxon>Bacteria</taxon>
        <taxon>Pseudomonadati</taxon>
        <taxon>Bacteroidota</taxon>
        <taxon>Flavobacteriia</taxon>
        <taxon>Flavobacteriales</taxon>
        <taxon>Flavobacteriaceae</taxon>
        <taxon>Flavobacterium</taxon>
    </lineage>
</organism>
<dbReference type="Proteomes" id="UP000182961">
    <property type="component" value="Unassembled WGS sequence"/>
</dbReference>
<dbReference type="eggNOG" id="COG4538">
    <property type="taxonomic scope" value="Bacteria"/>
</dbReference>
<dbReference type="InterPro" id="IPR008317">
    <property type="entry name" value="UCP030561"/>
</dbReference>
<protein>
    <recommendedName>
        <fullName evidence="1">SnoaL-like domain-containing protein</fullName>
    </recommendedName>
</protein>
<sequence length="111" mass="12772">MTPEELVQEQLEAYNVQDLQRFVACFSEDVQVYKFPNLLQYSGTINFENHYAKAWAMNPNQKAIVNERMSLGNLVIDKEKVIGRASGEVVQVIAMYKVEGGKITQVFFEYE</sequence>
<accession>A0A1I4ZF35</accession>
<dbReference type="EMBL" id="FOUT01000015">
    <property type="protein sequence ID" value="SFN48895.1"/>
    <property type="molecule type" value="Genomic_DNA"/>
</dbReference>
<reference evidence="3" key="1">
    <citation type="submission" date="2016-10" db="EMBL/GenBank/DDBJ databases">
        <authorList>
            <person name="Varghese N."/>
            <person name="Submissions S."/>
        </authorList>
    </citation>
    <scope>NUCLEOTIDE SEQUENCE [LARGE SCALE GENOMIC DNA]</scope>
    <source>
        <strain evidence="3">DSM 4002</strain>
    </source>
</reference>
<dbReference type="InterPro" id="IPR037401">
    <property type="entry name" value="SnoaL-like"/>
</dbReference>
<evidence type="ECO:0000313" key="2">
    <source>
        <dbReference type="EMBL" id="SFN48895.1"/>
    </source>
</evidence>
<dbReference type="Pfam" id="PF12680">
    <property type="entry name" value="SnoaL_2"/>
    <property type="match status" value="1"/>
</dbReference>
<dbReference type="InterPro" id="IPR032710">
    <property type="entry name" value="NTF2-like_dom_sf"/>
</dbReference>
<gene>
    <name evidence="2" type="ORF">SAMN05444143_11522</name>
</gene>
<name>A0A1I4ZF35_9FLAO</name>
<proteinExistence type="predicted"/>
<dbReference type="RefSeq" id="WP_024982543.1">
    <property type="nucleotide sequence ID" value="NZ_CBCRUM010000024.1"/>
</dbReference>
<evidence type="ECO:0000259" key="1">
    <source>
        <dbReference type="Pfam" id="PF12680"/>
    </source>
</evidence>
<dbReference type="PIRSF" id="PIRSF030561">
    <property type="entry name" value="UCP030561"/>
    <property type="match status" value="1"/>
</dbReference>
<evidence type="ECO:0000313" key="3">
    <source>
        <dbReference type="Proteomes" id="UP000182961"/>
    </source>
</evidence>
<dbReference type="AlphaFoldDB" id="A0A1I4ZF35"/>